<evidence type="ECO:0000313" key="2">
    <source>
        <dbReference type="Proteomes" id="UP000237347"/>
    </source>
</evidence>
<evidence type="ECO:0000313" key="1">
    <source>
        <dbReference type="EMBL" id="KAK7837247.1"/>
    </source>
</evidence>
<comment type="caution">
    <text evidence="1">The sequence shown here is derived from an EMBL/GenBank/DDBJ whole genome shotgun (WGS) entry which is preliminary data.</text>
</comment>
<name>A0AAW0KE04_QUESU</name>
<keyword evidence="2" id="KW-1185">Reference proteome</keyword>
<reference evidence="1 2" key="1">
    <citation type="journal article" date="2018" name="Sci. Data">
        <title>The draft genome sequence of cork oak.</title>
        <authorList>
            <person name="Ramos A.M."/>
            <person name="Usie A."/>
            <person name="Barbosa P."/>
            <person name="Barros P.M."/>
            <person name="Capote T."/>
            <person name="Chaves I."/>
            <person name="Simoes F."/>
            <person name="Abreu I."/>
            <person name="Carrasquinho I."/>
            <person name="Faro C."/>
            <person name="Guimaraes J.B."/>
            <person name="Mendonca D."/>
            <person name="Nobrega F."/>
            <person name="Rodrigues L."/>
            <person name="Saibo N.J.M."/>
            <person name="Varela M.C."/>
            <person name="Egas C."/>
            <person name="Matos J."/>
            <person name="Miguel C.M."/>
            <person name="Oliveira M.M."/>
            <person name="Ricardo C.P."/>
            <person name="Goncalves S."/>
        </authorList>
    </citation>
    <scope>NUCLEOTIDE SEQUENCE [LARGE SCALE GENOMIC DNA]</scope>
    <source>
        <strain evidence="2">cv. HL8</strain>
    </source>
</reference>
<dbReference type="Proteomes" id="UP000237347">
    <property type="component" value="Unassembled WGS sequence"/>
</dbReference>
<dbReference type="AlphaFoldDB" id="A0AAW0KE04"/>
<dbReference type="EMBL" id="PKMF04000332">
    <property type="protein sequence ID" value="KAK7837247.1"/>
    <property type="molecule type" value="Genomic_DNA"/>
</dbReference>
<gene>
    <name evidence="1" type="ORF">CFP56_021424</name>
</gene>
<proteinExistence type="predicted"/>
<protein>
    <submittedName>
        <fullName evidence="1">Uncharacterized protein</fullName>
    </submittedName>
</protein>
<sequence>MAYQSQRTALILIYACLAILSEISGLLPQITRLFPNLGVGGLLGANEQRLSSLVDIPGCLTQVFRSLVPLVAKPSRRLREIACLICSPPIPSLIHCSITLVVNHLMEIDKSLESPRVGLLYQGFYQGIKTYMNVGHLFYVYQCVL</sequence>
<organism evidence="1 2">
    <name type="scientific">Quercus suber</name>
    <name type="common">Cork oak</name>
    <dbReference type="NCBI Taxonomy" id="58331"/>
    <lineage>
        <taxon>Eukaryota</taxon>
        <taxon>Viridiplantae</taxon>
        <taxon>Streptophyta</taxon>
        <taxon>Embryophyta</taxon>
        <taxon>Tracheophyta</taxon>
        <taxon>Spermatophyta</taxon>
        <taxon>Magnoliopsida</taxon>
        <taxon>eudicotyledons</taxon>
        <taxon>Gunneridae</taxon>
        <taxon>Pentapetalae</taxon>
        <taxon>rosids</taxon>
        <taxon>fabids</taxon>
        <taxon>Fagales</taxon>
        <taxon>Fagaceae</taxon>
        <taxon>Quercus</taxon>
    </lineage>
</organism>
<accession>A0AAW0KE04</accession>